<comment type="catalytic activity">
    <reaction evidence="8">
        <text>L-gulono-1,4-lactone + O2 = L-ascorbate + H2O2 + H(+)</text>
        <dbReference type="Rhea" id="RHEA:32363"/>
        <dbReference type="ChEBI" id="CHEBI:15378"/>
        <dbReference type="ChEBI" id="CHEBI:15379"/>
        <dbReference type="ChEBI" id="CHEBI:16240"/>
        <dbReference type="ChEBI" id="CHEBI:17587"/>
        <dbReference type="ChEBI" id="CHEBI:38290"/>
        <dbReference type="EC" id="1.1.3.8"/>
    </reaction>
</comment>
<dbReference type="Proteomes" id="UP000825729">
    <property type="component" value="Unassembled WGS sequence"/>
</dbReference>
<dbReference type="PROSITE" id="PS51387">
    <property type="entry name" value="FAD_PCMH"/>
    <property type="match status" value="1"/>
</dbReference>
<dbReference type="GO" id="GO:0003885">
    <property type="term" value="F:D-arabinono-1,4-lactone oxidase activity"/>
    <property type="evidence" value="ECO:0007669"/>
    <property type="project" value="InterPro"/>
</dbReference>
<evidence type="ECO:0000256" key="1">
    <source>
        <dbReference type="ARBA" id="ARBA00001974"/>
    </source>
</evidence>
<dbReference type="InterPro" id="IPR050432">
    <property type="entry name" value="FAD-linked_Oxidoreductases_BP"/>
</dbReference>
<dbReference type="FunFam" id="3.30.465.10:FF:000033">
    <property type="entry name" value="L-gulonolactone oxidase 5"/>
    <property type="match status" value="1"/>
</dbReference>
<comment type="cofactor">
    <cofactor evidence="1">
        <name>FAD</name>
        <dbReference type="ChEBI" id="CHEBI:57692"/>
    </cofactor>
</comment>
<dbReference type="GO" id="GO:0050105">
    <property type="term" value="F:L-gulonolactone oxidase activity"/>
    <property type="evidence" value="ECO:0007669"/>
    <property type="project" value="UniProtKB-EC"/>
</dbReference>
<dbReference type="EMBL" id="JAINDJ010000003">
    <property type="protein sequence ID" value="KAG9453118.1"/>
    <property type="molecule type" value="Genomic_DNA"/>
</dbReference>
<dbReference type="GO" id="GO:0019853">
    <property type="term" value="P:L-ascorbic acid biosynthetic process"/>
    <property type="evidence" value="ECO:0007669"/>
    <property type="project" value="UniProtKB-KW"/>
</dbReference>
<reference evidence="11 12" key="1">
    <citation type="submission" date="2021-07" db="EMBL/GenBank/DDBJ databases">
        <title>The Aristolochia fimbriata genome: insights into angiosperm evolution, floral development and chemical biosynthesis.</title>
        <authorList>
            <person name="Jiao Y."/>
        </authorList>
    </citation>
    <scope>NUCLEOTIDE SEQUENCE [LARGE SCALE GENOMIC DNA]</scope>
    <source>
        <strain evidence="11">IBCAS-2021</strain>
        <tissue evidence="11">Leaf</tissue>
    </source>
</reference>
<name>A0AAV7EWM4_ARIFI</name>
<keyword evidence="7" id="KW-0560">Oxidoreductase</keyword>
<dbReference type="InterPro" id="IPR016166">
    <property type="entry name" value="FAD-bd_PCMH"/>
</dbReference>
<proteinExistence type="inferred from homology"/>
<gene>
    <name evidence="11" type="ORF">H6P81_006022</name>
</gene>
<dbReference type="InterPro" id="IPR010030">
    <property type="entry name" value="GULO_Plant"/>
</dbReference>
<sequence length="582" mass="63693">MAKGLAWFQFLYLLLGLARCNPPEEPIKCESGQMKNCTITNSYGAFPDRTTCRAADAVYPSSEEEIVAAVARATMNRRKMKVATRYSHSIPKLVCPQGDDGLLISTRNLVTVVGVDRAAMLMTVESGVTLRTIIGEAAKAGLALPYAPYWWGLTVGGLIATGAHGSSLWNSKGTSVHDYVVGIRIVTPASPSDGYAMVRSLTADHPDMNAVKVSLGVVGVISQVTLKLEPLFKRSITLTTRTDKDLSEKAPTFGDEHEFADLIWYPSQGKALYRIDDRVSSNTSGNGKNDFTGFRSTTAVTLALVRSVEETQESTRDANGKCSDAKITISTLTTTALGLTNNGIIFTGYPVVGPQDRLQASGTCLDSIQDARLTACPWDPRVKGVFFHQTTFTIGLSKVRDFIRDVQKLRDLVPKAFCGVELYNGILMRYVKASPAFLGKQEDGLDFDITYYRSKDPTAPRLFEDILEEVEQMGLFKYGGIPHWGKNRNIAFDGVIKKYPKAGDFLKVKQSYDPMSLFSSDWTDQVLGINGGRPVIVKEGCALEGLCICSEDLHCAPKKGYYCRPGKVYKDARVCTRPVNAA</sequence>
<comment type="pathway">
    <text evidence="2">Cofactor biosynthesis; L-ascorbate biosynthesis.</text>
</comment>
<dbReference type="InterPro" id="IPR016167">
    <property type="entry name" value="FAD-bd_PCMH_sub1"/>
</dbReference>
<dbReference type="PANTHER" id="PTHR13878">
    <property type="entry name" value="GULONOLACTONE OXIDASE"/>
    <property type="match status" value="1"/>
</dbReference>
<dbReference type="Pfam" id="PF04030">
    <property type="entry name" value="ALO"/>
    <property type="match status" value="1"/>
</dbReference>
<dbReference type="Pfam" id="PF01565">
    <property type="entry name" value="FAD_binding_4"/>
    <property type="match status" value="1"/>
</dbReference>
<feature type="domain" description="FAD-binding PCMH-type" evidence="10">
    <location>
        <begin position="50"/>
        <end position="231"/>
    </location>
</feature>
<evidence type="ECO:0000259" key="10">
    <source>
        <dbReference type="PROSITE" id="PS51387"/>
    </source>
</evidence>
<dbReference type="PANTHER" id="PTHR13878:SF67">
    <property type="entry name" value="L-GULONOLACTONE OXIDASE 5"/>
    <property type="match status" value="1"/>
</dbReference>
<evidence type="ECO:0000256" key="5">
    <source>
        <dbReference type="ARBA" id="ARBA00022644"/>
    </source>
</evidence>
<comment type="similarity">
    <text evidence="3">Belongs to the oxygen-dependent FAD-linked oxidoreductase family.</text>
</comment>
<evidence type="ECO:0000256" key="7">
    <source>
        <dbReference type="ARBA" id="ARBA00023002"/>
    </source>
</evidence>
<dbReference type="Pfam" id="PF22906">
    <property type="entry name" value="GULLO2-like_3rd"/>
    <property type="match status" value="1"/>
</dbReference>
<dbReference type="InterPro" id="IPR006094">
    <property type="entry name" value="Oxid_FAD_bind_N"/>
</dbReference>
<evidence type="ECO:0000313" key="11">
    <source>
        <dbReference type="EMBL" id="KAG9453118.1"/>
    </source>
</evidence>
<keyword evidence="12" id="KW-1185">Reference proteome</keyword>
<organism evidence="11 12">
    <name type="scientific">Aristolochia fimbriata</name>
    <name type="common">White veined hardy Dutchman's pipe vine</name>
    <dbReference type="NCBI Taxonomy" id="158543"/>
    <lineage>
        <taxon>Eukaryota</taxon>
        <taxon>Viridiplantae</taxon>
        <taxon>Streptophyta</taxon>
        <taxon>Embryophyta</taxon>
        <taxon>Tracheophyta</taxon>
        <taxon>Spermatophyta</taxon>
        <taxon>Magnoliopsida</taxon>
        <taxon>Magnoliidae</taxon>
        <taxon>Piperales</taxon>
        <taxon>Aristolochiaceae</taxon>
        <taxon>Aristolochia</taxon>
    </lineage>
</organism>
<feature type="chain" id="PRO_5043899676" description="L-gulonolactone oxidase" evidence="9">
    <location>
        <begin position="21"/>
        <end position="582"/>
    </location>
</feature>
<keyword evidence="6 9" id="KW-0732">Signal</keyword>
<evidence type="ECO:0000256" key="4">
    <source>
        <dbReference type="ARBA" id="ARBA00013121"/>
    </source>
</evidence>
<evidence type="ECO:0000313" key="12">
    <source>
        <dbReference type="Proteomes" id="UP000825729"/>
    </source>
</evidence>
<evidence type="ECO:0000256" key="8">
    <source>
        <dbReference type="ARBA" id="ARBA00048083"/>
    </source>
</evidence>
<keyword evidence="5" id="KW-0060">Ascorbate biosynthesis</keyword>
<dbReference type="InterPro" id="IPR007173">
    <property type="entry name" value="ALO_C"/>
</dbReference>
<dbReference type="Gene3D" id="3.30.43.10">
    <property type="entry name" value="Uridine Diphospho-n-acetylenolpyruvylglucosamine Reductase, domain 2"/>
    <property type="match status" value="1"/>
</dbReference>
<dbReference type="Gene3D" id="3.30.70.2520">
    <property type="match status" value="1"/>
</dbReference>
<accession>A0AAV7EWM4</accession>
<evidence type="ECO:0000256" key="6">
    <source>
        <dbReference type="ARBA" id="ARBA00022729"/>
    </source>
</evidence>
<feature type="signal peptide" evidence="9">
    <location>
        <begin position="1"/>
        <end position="20"/>
    </location>
</feature>
<protein>
    <recommendedName>
        <fullName evidence="4">L-gulonolactone oxidase</fullName>
        <ecNumber evidence="4">1.1.3.8</ecNumber>
    </recommendedName>
</protein>
<dbReference type="InterPro" id="IPR036318">
    <property type="entry name" value="FAD-bd_PCMH-like_sf"/>
</dbReference>
<dbReference type="NCBIfam" id="TIGR01677">
    <property type="entry name" value="pln_FAD_oxido"/>
    <property type="match status" value="1"/>
</dbReference>
<evidence type="ECO:0000256" key="9">
    <source>
        <dbReference type="SAM" id="SignalP"/>
    </source>
</evidence>
<dbReference type="AlphaFoldDB" id="A0AAV7EWM4"/>
<dbReference type="Gene3D" id="3.30.465.10">
    <property type="match status" value="1"/>
</dbReference>
<evidence type="ECO:0000256" key="2">
    <source>
        <dbReference type="ARBA" id="ARBA00005147"/>
    </source>
</evidence>
<dbReference type="EC" id="1.1.3.8" evidence="4"/>
<dbReference type="SUPFAM" id="SSF56176">
    <property type="entry name" value="FAD-binding/transporter-associated domain-like"/>
    <property type="match status" value="1"/>
</dbReference>
<evidence type="ECO:0000256" key="3">
    <source>
        <dbReference type="ARBA" id="ARBA00005466"/>
    </source>
</evidence>
<dbReference type="InterPro" id="IPR016169">
    <property type="entry name" value="FAD-bd_PCMH_sub2"/>
</dbReference>
<dbReference type="InterPro" id="IPR055154">
    <property type="entry name" value="GULLO2-like_C"/>
</dbReference>
<dbReference type="GO" id="GO:0016020">
    <property type="term" value="C:membrane"/>
    <property type="evidence" value="ECO:0007669"/>
    <property type="project" value="InterPro"/>
</dbReference>
<comment type="caution">
    <text evidence="11">The sequence shown here is derived from an EMBL/GenBank/DDBJ whole genome shotgun (WGS) entry which is preliminary data.</text>
</comment>
<dbReference type="GO" id="GO:0071949">
    <property type="term" value="F:FAD binding"/>
    <property type="evidence" value="ECO:0007669"/>
    <property type="project" value="InterPro"/>
</dbReference>